<organism evidence="1 2">
    <name type="scientific">Mucilaginibacter hurinus</name>
    <dbReference type="NCBI Taxonomy" id="2201324"/>
    <lineage>
        <taxon>Bacteria</taxon>
        <taxon>Pseudomonadati</taxon>
        <taxon>Bacteroidota</taxon>
        <taxon>Sphingobacteriia</taxon>
        <taxon>Sphingobacteriales</taxon>
        <taxon>Sphingobacteriaceae</taxon>
        <taxon>Mucilaginibacter</taxon>
    </lineage>
</organism>
<accession>A0A367GK16</accession>
<reference evidence="1 2" key="1">
    <citation type="submission" date="2018-05" db="EMBL/GenBank/DDBJ databases">
        <title>Mucilaginibacter hurinus sp. nov., isolated from briquette warehouse soil.</title>
        <authorList>
            <person name="Choi L."/>
        </authorList>
    </citation>
    <scope>NUCLEOTIDE SEQUENCE [LARGE SCALE GENOMIC DNA]</scope>
    <source>
        <strain evidence="1 2">ZR32</strain>
    </source>
</reference>
<dbReference type="PANTHER" id="PTHR38471:SF2">
    <property type="entry name" value="FOUR HELIX BUNDLE PROTEIN"/>
    <property type="match status" value="1"/>
</dbReference>
<dbReference type="EMBL" id="QGDC01000010">
    <property type="protein sequence ID" value="RCH53817.1"/>
    <property type="molecule type" value="Genomic_DNA"/>
</dbReference>
<dbReference type="InterPro" id="IPR012657">
    <property type="entry name" value="23S_rRNA-intervening_sequence"/>
</dbReference>
<dbReference type="OrthoDB" id="9811959at2"/>
<gene>
    <name evidence="1" type="ORF">DJ568_16400</name>
</gene>
<dbReference type="PANTHER" id="PTHR38471">
    <property type="entry name" value="FOUR HELIX BUNDLE PROTEIN"/>
    <property type="match status" value="1"/>
</dbReference>
<dbReference type="CDD" id="cd16377">
    <property type="entry name" value="23S_rRNA_IVP_like"/>
    <property type="match status" value="1"/>
</dbReference>
<dbReference type="AlphaFoldDB" id="A0A367GK16"/>
<dbReference type="NCBIfam" id="TIGR02436">
    <property type="entry name" value="four helix bundle protein"/>
    <property type="match status" value="1"/>
</dbReference>
<dbReference type="Pfam" id="PF05635">
    <property type="entry name" value="23S_rRNA_IVP"/>
    <property type="match status" value="1"/>
</dbReference>
<dbReference type="Proteomes" id="UP000253209">
    <property type="component" value="Unassembled WGS sequence"/>
</dbReference>
<evidence type="ECO:0000313" key="1">
    <source>
        <dbReference type="EMBL" id="RCH53817.1"/>
    </source>
</evidence>
<comment type="caution">
    <text evidence="1">The sequence shown here is derived from an EMBL/GenBank/DDBJ whole genome shotgun (WGS) entry which is preliminary data.</text>
</comment>
<dbReference type="SUPFAM" id="SSF158446">
    <property type="entry name" value="IVS-encoded protein-like"/>
    <property type="match status" value="1"/>
</dbReference>
<protein>
    <submittedName>
        <fullName evidence="1">Diversity-generating retroelement protein bAvd family protein</fullName>
    </submittedName>
</protein>
<evidence type="ECO:0000313" key="2">
    <source>
        <dbReference type="Proteomes" id="UP000253209"/>
    </source>
</evidence>
<dbReference type="InterPro" id="IPR036583">
    <property type="entry name" value="23S_rRNA_IVS_sf"/>
</dbReference>
<name>A0A367GK16_9SPHI</name>
<keyword evidence="2" id="KW-1185">Reference proteome</keyword>
<dbReference type="RefSeq" id="WP_114006387.1">
    <property type="nucleotide sequence ID" value="NZ_QGDC01000010.1"/>
</dbReference>
<proteinExistence type="predicted"/>
<dbReference type="Gene3D" id="1.20.1440.60">
    <property type="entry name" value="23S rRNA-intervening sequence"/>
    <property type="match status" value="1"/>
</dbReference>
<sequence>MHNFKDLKVWIAGIGMCKEIFQLTKAFPDEEKFGLTSQMKRAAISIPSNIAEGCGRKSNKEFYQFLNVALGSSFELETQLIIAYEFAYITQQTLGEKGALITEIQKMIYGLQKSLTV</sequence>